<protein>
    <submittedName>
        <fullName evidence="1">Uncharacterized protein</fullName>
    </submittedName>
</protein>
<dbReference type="AlphaFoldDB" id="A0AA36DNJ6"/>
<proteinExistence type="predicted"/>
<dbReference type="Proteomes" id="UP001176961">
    <property type="component" value="Unassembled WGS sequence"/>
</dbReference>
<organism evidence="1 2">
    <name type="scientific">Cylicocyclus nassatus</name>
    <name type="common">Nematode worm</name>
    <dbReference type="NCBI Taxonomy" id="53992"/>
    <lineage>
        <taxon>Eukaryota</taxon>
        <taxon>Metazoa</taxon>
        <taxon>Ecdysozoa</taxon>
        <taxon>Nematoda</taxon>
        <taxon>Chromadorea</taxon>
        <taxon>Rhabditida</taxon>
        <taxon>Rhabditina</taxon>
        <taxon>Rhabditomorpha</taxon>
        <taxon>Strongyloidea</taxon>
        <taxon>Strongylidae</taxon>
        <taxon>Cylicocyclus</taxon>
    </lineage>
</organism>
<sequence length="72" mass="8314">MVGCCVYGDSPYQIQNRNTLFFNLPSFKRMTRSAVKGEDRKAKMCQKKCLLRYSSFLHDCVNSFVTLSVTFC</sequence>
<gene>
    <name evidence="1" type="ORF">CYNAS_LOCUS2851</name>
</gene>
<dbReference type="EMBL" id="CATQJL010000001">
    <property type="protein sequence ID" value="CAJ0590868.1"/>
    <property type="molecule type" value="Genomic_DNA"/>
</dbReference>
<name>A0AA36DNJ6_CYLNA</name>
<evidence type="ECO:0000313" key="2">
    <source>
        <dbReference type="Proteomes" id="UP001176961"/>
    </source>
</evidence>
<keyword evidence="2" id="KW-1185">Reference proteome</keyword>
<evidence type="ECO:0000313" key="1">
    <source>
        <dbReference type="EMBL" id="CAJ0590868.1"/>
    </source>
</evidence>
<reference evidence="1" key="1">
    <citation type="submission" date="2023-07" db="EMBL/GenBank/DDBJ databases">
        <authorList>
            <consortium name="CYATHOMIX"/>
        </authorList>
    </citation>
    <scope>NUCLEOTIDE SEQUENCE</scope>
    <source>
        <strain evidence="1">N/A</strain>
    </source>
</reference>
<accession>A0AA36DNJ6</accession>
<comment type="caution">
    <text evidence="1">The sequence shown here is derived from an EMBL/GenBank/DDBJ whole genome shotgun (WGS) entry which is preliminary data.</text>
</comment>